<evidence type="ECO:0000313" key="2">
    <source>
        <dbReference type="Proteomes" id="UP001201163"/>
    </source>
</evidence>
<sequence length="158" mass="17186">MELQHQPQQQQEQQVKVPHYVLVSSSSRAQPTTATAAAVPILGHPILQYHYANDRPLSLLPESVGEQVLLVDYDPLSPTSTRVQSISGNAAITGIRVTDAPGAGSAEEDACWSSKMFVLETTTFDARIPADNSDPRAVLAQFKQNNAIIQQVLDYEST</sequence>
<gene>
    <name evidence="1" type="ORF">EDB92DRAFT_981507</name>
</gene>
<protein>
    <submittedName>
        <fullName evidence="1">Uncharacterized protein</fullName>
    </submittedName>
</protein>
<reference evidence="1" key="1">
    <citation type="submission" date="2022-01" db="EMBL/GenBank/DDBJ databases">
        <title>Comparative genomics reveals a dynamic genome evolution in the ectomycorrhizal milk-cap (Lactarius) mushrooms.</title>
        <authorList>
            <consortium name="DOE Joint Genome Institute"/>
            <person name="Lebreton A."/>
            <person name="Tang N."/>
            <person name="Kuo A."/>
            <person name="LaButti K."/>
            <person name="Drula E."/>
            <person name="Barry K."/>
            <person name="Clum A."/>
            <person name="Lipzen A."/>
            <person name="Mousain D."/>
            <person name="Ng V."/>
            <person name="Wang R."/>
            <person name="Wang X."/>
            <person name="Dai Y."/>
            <person name="Henrissat B."/>
            <person name="Grigoriev I.V."/>
            <person name="Guerin-Laguette A."/>
            <person name="Yu F."/>
            <person name="Martin F.M."/>
        </authorList>
    </citation>
    <scope>NUCLEOTIDE SEQUENCE</scope>
    <source>
        <strain evidence="1">QP</strain>
    </source>
</reference>
<dbReference type="Proteomes" id="UP001201163">
    <property type="component" value="Unassembled WGS sequence"/>
</dbReference>
<organism evidence="1 2">
    <name type="scientific">Lactarius akahatsu</name>
    <dbReference type="NCBI Taxonomy" id="416441"/>
    <lineage>
        <taxon>Eukaryota</taxon>
        <taxon>Fungi</taxon>
        <taxon>Dikarya</taxon>
        <taxon>Basidiomycota</taxon>
        <taxon>Agaricomycotina</taxon>
        <taxon>Agaricomycetes</taxon>
        <taxon>Russulales</taxon>
        <taxon>Russulaceae</taxon>
        <taxon>Lactarius</taxon>
    </lineage>
</organism>
<name>A0AAD4LEK4_9AGAM</name>
<dbReference type="EMBL" id="JAKELL010000040">
    <property type="protein sequence ID" value="KAH8988812.1"/>
    <property type="molecule type" value="Genomic_DNA"/>
</dbReference>
<comment type="caution">
    <text evidence="1">The sequence shown here is derived from an EMBL/GenBank/DDBJ whole genome shotgun (WGS) entry which is preliminary data.</text>
</comment>
<accession>A0AAD4LEK4</accession>
<keyword evidence="2" id="KW-1185">Reference proteome</keyword>
<dbReference type="AlphaFoldDB" id="A0AAD4LEK4"/>
<proteinExistence type="predicted"/>
<evidence type="ECO:0000313" key="1">
    <source>
        <dbReference type="EMBL" id="KAH8988812.1"/>
    </source>
</evidence>